<gene>
    <name evidence="9" type="ORF">PDIGIT_LOCUS8699</name>
</gene>
<accession>A0A9W4XP33</accession>
<dbReference type="InterPro" id="IPR049326">
    <property type="entry name" value="Rhodopsin_dom_fungi"/>
</dbReference>
<dbReference type="GO" id="GO:0016020">
    <property type="term" value="C:membrane"/>
    <property type="evidence" value="ECO:0007669"/>
    <property type="project" value="UniProtKB-SubCell"/>
</dbReference>
<feature type="transmembrane region" description="Helical" evidence="7">
    <location>
        <begin position="191"/>
        <end position="211"/>
    </location>
</feature>
<feature type="transmembrane region" description="Helical" evidence="7">
    <location>
        <begin position="137"/>
        <end position="154"/>
    </location>
</feature>
<dbReference type="EMBL" id="CAOQHR010000006">
    <property type="protein sequence ID" value="CAI6335615.1"/>
    <property type="molecule type" value="Genomic_DNA"/>
</dbReference>
<evidence type="ECO:0000256" key="7">
    <source>
        <dbReference type="SAM" id="Phobius"/>
    </source>
</evidence>
<feature type="compositionally biased region" description="Basic and acidic residues" evidence="6">
    <location>
        <begin position="327"/>
        <end position="344"/>
    </location>
</feature>
<feature type="region of interest" description="Disordered" evidence="6">
    <location>
        <begin position="304"/>
        <end position="370"/>
    </location>
</feature>
<protein>
    <recommendedName>
        <fullName evidence="8">Rhodopsin domain-containing protein</fullName>
    </recommendedName>
</protein>
<evidence type="ECO:0000256" key="6">
    <source>
        <dbReference type="SAM" id="MobiDB-lite"/>
    </source>
</evidence>
<evidence type="ECO:0000256" key="3">
    <source>
        <dbReference type="ARBA" id="ARBA00022989"/>
    </source>
</evidence>
<evidence type="ECO:0000259" key="8">
    <source>
        <dbReference type="Pfam" id="PF20684"/>
    </source>
</evidence>
<dbReference type="PANTHER" id="PTHR33048">
    <property type="entry name" value="PTH11-LIKE INTEGRAL MEMBRANE PROTEIN (AFU_ORTHOLOGUE AFUA_5G11245)"/>
    <property type="match status" value="1"/>
</dbReference>
<dbReference type="InterPro" id="IPR052337">
    <property type="entry name" value="SAT4-like"/>
</dbReference>
<evidence type="ECO:0000256" key="2">
    <source>
        <dbReference type="ARBA" id="ARBA00022692"/>
    </source>
</evidence>
<dbReference type="AlphaFoldDB" id="A0A9W4XP33"/>
<evidence type="ECO:0000256" key="1">
    <source>
        <dbReference type="ARBA" id="ARBA00004141"/>
    </source>
</evidence>
<keyword evidence="2 7" id="KW-0812">Transmembrane</keyword>
<comment type="subcellular location">
    <subcellularLocation>
        <location evidence="1">Membrane</location>
        <topology evidence="1">Multi-pass membrane protein</topology>
    </subcellularLocation>
</comment>
<evidence type="ECO:0000256" key="4">
    <source>
        <dbReference type="ARBA" id="ARBA00023136"/>
    </source>
</evidence>
<dbReference type="Proteomes" id="UP001152607">
    <property type="component" value="Unassembled WGS sequence"/>
</dbReference>
<keyword evidence="10" id="KW-1185">Reference proteome</keyword>
<dbReference type="Pfam" id="PF20684">
    <property type="entry name" value="Fung_rhodopsin"/>
    <property type="match status" value="1"/>
</dbReference>
<feature type="compositionally biased region" description="Polar residues" evidence="6">
    <location>
        <begin position="316"/>
        <end position="325"/>
    </location>
</feature>
<proteinExistence type="inferred from homology"/>
<feature type="transmembrane region" description="Helical" evidence="7">
    <location>
        <begin position="62"/>
        <end position="83"/>
    </location>
</feature>
<comment type="similarity">
    <text evidence="5">Belongs to the SAT4 family.</text>
</comment>
<evidence type="ECO:0000313" key="10">
    <source>
        <dbReference type="Proteomes" id="UP001152607"/>
    </source>
</evidence>
<evidence type="ECO:0000313" key="9">
    <source>
        <dbReference type="EMBL" id="CAI6335615.1"/>
    </source>
</evidence>
<feature type="transmembrane region" description="Helical" evidence="7">
    <location>
        <begin position="258"/>
        <end position="282"/>
    </location>
</feature>
<feature type="transmembrane region" description="Helical" evidence="7">
    <location>
        <begin position="21"/>
        <end position="42"/>
    </location>
</feature>
<feature type="transmembrane region" description="Helical" evidence="7">
    <location>
        <begin position="223"/>
        <end position="246"/>
    </location>
</feature>
<reference evidence="9" key="1">
    <citation type="submission" date="2023-01" db="EMBL/GenBank/DDBJ databases">
        <authorList>
            <person name="Van Ghelder C."/>
            <person name="Rancurel C."/>
        </authorList>
    </citation>
    <scope>NUCLEOTIDE SEQUENCE</scope>
    <source>
        <strain evidence="9">CNCM I-4278</strain>
    </source>
</reference>
<sequence>MPDKLDASLIPAPLTGPVVDLAHTFVAVTTFLIALATVLCAARVWTRCRPAFRMSSDDYVCLIAYILIVVNCALLFRSVKWIFDGTNPATLTLLDTSQSLKNVIIAQIFWTWAMSLTKLSIILMLLRLEQSTRMRRFLWAMILLHVIIAIYGMFTQALQCIPLRLAWDFLSDPAYAKQHCWNKSTGIHTAMAVQAVNSATDCILALLPISFLRKVKRPLRERVVVNCLMGLGIFAGVVSLVKLVYIARDSSGQEPGLVGIRLGFLSTLEELLAFVAACVPCLKVPFQRVLLYFGCGSFQSRPGTSMGTGRGPSCSDAETSRSCTVRSADDDRDPWLDTRMHDLRGSPNGASEERILGFGERSSTGVDERRQWGVEEDMIVRSHTPALPPPSSVKKSKP</sequence>
<evidence type="ECO:0000256" key="5">
    <source>
        <dbReference type="ARBA" id="ARBA00038359"/>
    </source>
</evidence>
<feature type="domain" description="Rhodopsin" evidence="8">
    <location>
        <begin position="42"/>
        <end position="288"/>
    </location>
</feature>
<dbReference type="PANTHER" id="PTHR33048:SF47">
    <property type="entry name" value="INTEGRAL MEMBRANE PROTEIN-RELATED"/>
    <property type="match status" value="1"/>
</dbReference>
<comment type="caution">
    <text evidence="9">The sequence shown here is derived from an EMBL/GenBank/DDBJ whole genome shotgun (WGS) entry which is preliminary data.</text>
</comment>
<dbReference type="OrthoDB" id="5022096at2759"/>
<keyword evidence="3 7" id="KW-1133">Transmembrane helix</keyword>
<feature type="transmembrane region" description="Helical" evidence="7">
    <location>
        <begin position="103"/>
        <end position="125"/>
    </location>
</feature>
<organism evidence="9 10">
    <name type="scientific">Periconia digitata</name>
    <dbReference type="NCBI Taxonomy" id="1303443"/>
    <lineage>
        <taxon>Eukaryota</taxon>
        <taxon>Fungi</taxon>
        <taxon>Dikarya</taxon>
        <taxon>Ascomycota</taxon>
        <taxon>Pezizomycotina</taxon>
        <taxon>Dothideomycetes</taxon>
        <taxon>Pleosporomycetidae</taxon>
        <taxon>Pleosporales</taxon>
        <taxon>Massarineae</taxon>
        <taxon>Periconiaceae</taxon>
        <taxon>Periconia</taxon>
    </lineage>
</organism>
<keyword evidence="4 7" id="KW-0472">Membrane</keyword>
<name>A0A9W4XP33_9PLEO</name>